<evidence type="ECO:0000256" key="3">
    <source>
        <dbReference type="ARBA" id="ARBA00022801"/>
    </source>
</evidence>
<dbReference type="eggNOG" id="COG3049">
    <property type="taxonomic scope" value="Bacteria"/>
</dbReference>
<dbReference type="SUPFAM" id="SSF56235">
    <property type="entry name" value="N-terminal nucleophile aminohydrolases (Ntn hydrolases)"/>
    <property type="match status" value="1"/>
</dbReference>
<evidence type="ECO:0000313" key="11">
    <source>
        <dbReference type="EMBL" id="KFI70893.1"/>
    </source>
</evidence>
<protein>
    <recommendedName>
        <fullName evidence="5">choloylglycine hydrolase</fullName>
        <ecNumber evidence="5">3.5.1.24</ecNumber>
    </recommendedName>
    <alternativeName>
        <fullName evidence="6">Bile salt hydrolase</fullName>
    </alternativeName>
    <alternativeName>
        <fullName evidence="7">Choloylglycine hydrolase</fullName>
    </alternativeName>
</protein>
<organism evidence="11 12">
    <name type="scientific">Bifidobacterium merycicum</name>
    <dbReference type="NCBI Taxonomy" id="78345"/>
    <lineage>
        <taxon>Bacteria</taxon>
        <taxon>Bacillati</taxon>
        <taxon>Actinomycetota</taxon>
        <taxon>Actinomycetes</taxon>
        <taxon>Bifidobacteriales</taxon>
        <taxon>Bifidobacteriaceae</taxon>
        <taxon>Bifidobacterium</taxon>
    </lineage>
</organism>
<dbReference type="EMBL" id="JGZC01000005">
    <property type="protein sequence ID" value="KFI70893.1"/>
    <property type="molecule type" value="Genomic_DNA"/>
</dbReference>
<comment type="catalytic activity">
    <reaction evidence="9">
        <text>taurodeoxycholate + H2O = deoxycholate + taurine</text>
        <dbReference type="Rhea" id="RHEA:47556"/>
        <dbReference type="ChEBI" id="CHEBI:15377"/>
        <dbReference type="ChEBI" id="CHEBI:23614"/>
        <dbReference type="ChEBI" id="CHEBI:36261"/>
        <dbReference type="ChEBI" id="CHEBI:507393"/>
    </reaction>
    <physiologicalReaction direction="left-to-right" evidence="9">
        <dbReference type="Rhea" id="RHEA:47557"/>
    </physiologicalReaction>
</comment>
<dbReference type="Proteomes" id="UP000029060">
    <property type="component" value="Unassembled WGS sequence"/>
</dbReference>
<keyword evidence="3 11" id="KW-0378">Hydrolase</keyword>
<reference evidence="11 12" key="1">
    <citation type="submission" date="2014-03" db="EMBL/GenBank/DDBJ databases">
        <title>Genomics of Bifidobacteria.</title>
        <authorList>
            <person name="Ventura M."/>
            <person name="Milani C."/>
            <person name="Lugli G.A."/>
        </authorList>
    </citation>
    <scope>NUCLEOTIDE SEQUENCE [LARGE SCALE GENOMIC DNA]</scope>
    <source>
        <strain evidence="11 12">LMG 11341</strain>
    </source>
</reference>
<name>A0A087BIP3_9BIFI</name>
<dbReference type="InterPro" id="IPR052193">
    <property type="entry name" value="Peptidase_C59"/>
</dbReference>
<dbReference type="GO" id="GO:0006629">
    <property type="term" value="P:lipid metabolic process"/>
    <property type="evidence" value="ECO:0007669"/>
    <property type="project" value="UniProtKB-KW"/>
</dbReference>
<dbReference type="GO" id="GO:0045302">
    <property type="term" value="F:choloylglycine hydrolase activity"/>
    <property type="evidence" value="ECO:0007669"/>
    <property type="project" value="UniProtKB-EC"/>
</dbReference>
<evidence type="ECO:0000256" key="9">
    <source>
        <dbReference type="ARBA" id="ARBA00048897"/>
    </source>
</evidence>
<comment type="caution">
    <text evidence="11">The sequence shown here is derived from an EMBL/GenBank/DDBJ whole genome shotgun (WGS) entry which is preliminary data.</text>
</comment>
<keyword evidence="12" id="KW-1185">Reference proteome</keyword>
<evidence type="ECO:0000313" key="12">
    <source>
        <dbReference type="Proteomes" id="UP000029060"/>
    </source>
</evidence>
<dbReference type="NCBIfam" id="NF038245">
    <property type="entry name" value="bile_salt_hydro"/>
    <property type="match status" value="1"/>
</dbReference>
<feature type="domain" description="Choloylglycine hydrolase/NAAA C-terminal" evidence="10">
    <location>
        <begin position="2"/>
        <end position="313"/>
    </location>
</feature>
<dbReference type="PANTHER" id="PTHR35527">
    <property type="entry name" value="CHOLOYLGLYCINE HYDROLASE"/>
    <property type="match status" value="1"/>
</dbReference>
<dbReference type="RefSeq" id="WP_033522853.1">
    <property type="nucleotide sequence ID" value="NZ_CADAXU010000006.1"/>
</dbReference>
<evidence type="ECO:0000256" key="8">
    <source>
        <dbReference type="ARBA" id="ARBA00047285"/>
    </source>
</evidence>
<dbReference type="Pfam" id="PF02275">
    <property type="entry name" value="CBAH"/>
    <property type="match status" value="1"/>
</dbReference>
<dbReference type="PANTHER" id="PTHR35527:SF2">
    <property type="entry name" value="HYDROLASE"/>
    <property type="match status" value="1"/>
</dbReference>
<evidence type="ECO:0000256" key="7">
    <source>
        <dbReference type="ARBA" id="ARBA00044806"/>
    </source>
</evidence>
<dbReference type="OrthoDB" id="1265391at2"/>
<evidence type="ECO:0000256" key="4">
    <source>
        <dbReference type="ARBA" id="ARBA00023098"/>
    </source>
</evidence>
<dbReference type="CDD" id="cd00542">
    <property type="entry name" value="Ntn_PVA"/>
    <property type="match status" value="1"/>
</dbReference>
<dbReference type="InterPro" id="IPR047711">
    <property type="entry name" value="CBAH"/>
</dbReference>
<dbReference type="AlphaFoldDB" id="A0A087BIP3"/>
<evidence type="ECO:0000256" key="6">
    <source>
        <dbReference type="ARBA" id="ARBA00044804"/>
    </source>
</evidence>
<dbReference type="Gene3D" id="3.60.60.10">
    <property type="entry name" value="Penicillin V Acylase, Chain A"/>
    <property type="match status" value="1"/>
</dbReference>
<evidence type="ECO:0000256" key="1">
    <source>
        <dbReference type="ARBA" id="ARBA00004860"/>
    </source>
</evidence>
<comment type="pathway">
    <text evidence="1">Lipid metabolism; bile acid biosynthesis.</text>
</comment>
<keyword evidence="4" id="KW-0443">Lipid metabolism</keyword>
<dbReference type="STRING" id="78345.BMERY_0344"/>
<sequence length="315" mass="34969">MCTGIRFTDDEGNMVFGRNLDWSFSYGETVLVTPRGFSGDYAYGDIDGERSRAVIGVGVEMGGMPMYFDCANESGLAIAGLNFPGYASFASEPEDGRINILTGEFPLWVARNFDTVDEAEKALANVTLVAPDDPKRPKSFLHWFVGDATRSIVIEQMADGMHIHHDNVDVLTNQPTFDWHMENLRNYMNVGSDMAEPVTWGEQQLTAWGAGVSMHGIPGDVSSPSRFARVAYTNTHYPVQNGETANIARLFHTLGSVQMVEGMARMADGKYERTLFTSGYYAKTNAYYMNTYEDPAIRTYPLADYDLDSTEIIKA</sequence>
<comment type="catalytic activity">
    <reaction evidence="8">
        <text>cholate + taurine = taurocholate + H2O</text>
        <dbReference type="Rhea" id="RHEA:47108"/>
        <dbReference type="ChEBI" id="CHEBI:15377"/>
        <dbReference type="ChEBI" id="CHEBI:29747"/>
        <dbReference type="ChEBI" id="CHEBI:36257"/>
        <dbReference type="ChEBI" id="CHEBI:507393"/>
    </reaction>
    <physiologicalReaction direction="right-to-left" evidence="8">
        <dbReference type="Rhea" id="RHEA:47110"/>
    </physiologicalReaction>
</comment>
<dbReference type="InterPro" id="IPR029132">
    <property type="entry name" value="CBAH/NAAA_C"/>
</dbReference>
<gene>
    <name evidence="11" type="ORF">BMERY_0344</name>
</gene>
<dbReference type="InterPro" id="IPR029055">
    <property type="entry name" value="Ntn_hydrolases_N"/>
</dbReference>
<evidence type="ECO:0000256" key="5">
    <source>
        <dbReference type="ARBA" id="ARBA00044769"/>
    </source>
</evidence>
<comment type="similarity">
    <text evidence="2">Belongs to the peptidase C59 family.</text>
</comment>
<evidence type="ECO:0000259" key="10">
    <source>
        <dbReference type="Pfam" id="PF02275"/>
    </source>
</evidence>
<proteinExistence type="inferred from homology"/>
<accession>A0A087BIP3</accession>
<dbReference type="EC" id="3.5.1.24" evidence="5"/>
<evidence type="ECO:0000256" key="2">
    <source>
        <dbReference type="ARBA" id="ARBA00006625"/>
    </source>
</evidence>